<evidence type="ECO:0000313" key="3">
    <source>
        <dbReference type="EMBL" id="TDZ68251.1"/>
    </source>
</evidence>
<evidence type="ECO:0008006" key="5">
    <source>
        <dbReference type="Google" id="ProtNLM"/>
    </source>
</evidence>
<comment type="caution">
    <text evidence="3">The sequence shown here is derived from an EMBL/GenBank/DDBJ whole genome shotgun (WGS) entry which is preliminary data.</text>
</comment>
<feature type="signal peptide" evidence="2">
    <location>
        <begin position="1"/>
        <end position="15"/>
    </location>
</feature>
<feature type="chain" id="PRO_5020599877" description="Class V chitinase" evidence="2">
    <location>
        <begin position="16"/>
        <end position="545"/>
    </location>
</feature>
<dbReference type="STRING" id="5466.A0A4R8RN04"/>
<gene>
    <name evidence="3" type="ORF">CTRI78_v002318</name>
</gene>
<accession>A0A4R8RN04</accession>
<protein>
    <recommendedName>
        <fullName evidence="5">Class V chitinase</fullName>
    </recommendedName>
</protein>
<feature type="compositionally biased region" description="Basic and acidic residues" evidence="1">
    <location>
        <begin position="23"/>
        <end position="37"/>
    </location>
</feature>
<keyword evidence="4" id="KW-1185">Reference proteome</keyword>
<evidence type="ECO:0000256" key="1">
    <source>
        <dbReference type="SAM" id="MobiDB-lite"/>
    </source>
</evidence>
<feature type="region of interest" description="Disordered" evidence="1">
    <location>
        <begin position="23"/>
        <end position="50"/>
    </location>
</feature>
<proteinExistence type="predicted"/>
<keyword evidence="2" id="KW-0732">Signal</keyword>
<sequence>MRFASFLLLAVVASASPTRFWLRDDNDKDGDKDKEDNSINGTASASDGGERWETVRCSDAHITDAKVSAGVRWEAADANTSWRDAVAAWQKYTPDGEDAVKLRFSAFVSDFYGGPEGWNCEDPVNTPCSTTVQCDDTKHPAGFLVLNSFAKLHDNPQVYQKYHEALQDAQLSISAAMGDFTSTFAPQLKAKDDSALIKTVIDVMMFGIGIASAGLWNIVTKDAAMFAMKGSHGLTKDIVNSAVASSFALAKDNIKAYVRPSPPPPPVHQAVASSFALAKDNIKAAKDSVSVQNDLTAAMGVLFDLWKKTQGDFLSRLFSGSDGAAIAMLDGLLSNGTMNMIPVDINLSGMVDVVNKIIFGQMIPVAWAVAPAAYTSFVLATGDACSDTLPKTLDPWMTQETHDKTGVCWNGNQFYVLTVGTDGVDVQGDVPSLPNSEPPFQPMAGGTRDVLDGKQWGGVTLDDVVVSAYGGYLRNGRRNGYNVTLDDSAGAVDELMWSAGVRTPGFFSLPVCTSVWNTLMNVAGTPADFPHYPCNVNVERTFPQK</sequence>
<evidence type="ECO:0000256" key="2">
    <source>
        <dbReference type="SAM" id="SignalP"/>
    </source>
</evidence>
<evidence type="ECO:0000313" key="4">
    <source>
        <dbReference type="Proteomes" id="UP000295703"/>
    </source>
</evidence>
<name>A0A4R8RN04_COLTR</name>
<dbReference type="Proteomes" id="UP000295703">
    <property type="component" value="Unassembled WGS sequence"/>
</dbReference>
<dbReference type="AlphaFoldDB" id="A0A4R8RN04"/>
<organism evidence="3 4">
    <name type="scientific">Colletotrichum trifolii</name>
    <dbReference type="NCBI Taxonomy" id="5466"/>
    <lineage>
        <taxon>Eukaryota</taxon>
        <taxon>Fungi</taxon>
        <taxon>Dikarya</taxon>
        <taxon>Ascomycota</taxon>
        <taxon>Pezizomycotina</taxon>
        <taxon>Sordariomycetes</taxon>
        <taxon>Hypocreomycetidae</taxon>
        <taxon>Glomerellales</taxon>
        <taxon>Glomerellaceae</taxon>
        <taxon>Colletotrichum</taxon>
        <taxon>Colletotrichum orbiculare species complex</taxon>
    </lineage>
</organism>
<reference evidence="3 4" key="1">
    <citation type="submission" date="2018-12" db="EMBL/GenBank/DDBJ databases">
        <title>Genome sequence and assembly of Colletotrichum trifolii.</title>
        <authorList>
            <person name="Gan P."/>
            <person name="Shirasu K."/>
        </authorList>
    </citation>
    <scope>NUCLEOTIDE SEQUENCE [LARGE SCALE GENOMIC DNA]</scope>
    <source>
        <strain evidence="3 4">543-2</strain>
    </source>
</reference>
<dbReference type="EMBL" id="RYZW01000012">
    <property type="protein sequence ID" value="TDZ68251.1"/>
    <property type="molecule type" value="Genomic_DNA"/>
</dbReference>